<accession>A0A5B8U8M8</accession>
<keyword evidence="7 9" id="KW-0030">Aminoacyl-tRNA synthetase</keyword>
<gene>
    <name evidence="9" type="primary">tyrS</name>
    <name evidence="11" type="ORF">FSW04_17355</name>
</gene>
<dbReference type="Pfam" id="PF00579">
    <property type="entry name" value="tRNA-synt_1b"/>
    <property type="match status" value="1"/>
</dbReference>
<dbReference type="InterPro" id="IPR002305">
    <property type="entry name" value="aa-tRNA-synth_Ic"/>
</dbReference>
<organism evidence="11 12">
    <name type="scientific">Baekduia soli</name>
    <dbReference type="NCBI Taxonomy" id="496014"/>
    <lineage>
        <taxon>Bacteria</taxon>
        <taxon>Bacillati</taxon>
        <taxon>Actinomycetota</taxon>
        <taxon>Thermoleophilia</taxon>
        <taxon>Solirubrobacterales</taxon>
        <taxon>Baekduiaceae</taxon>
        <taxon>Baekduia</taxon>
    </lineage>
</organism>
<comment type="function">
    <text evidence="9">Catalyzes the attachment of tyrosine to tRNA(Tyr) in a two-step reaction: tyrosine is first activated by ATP to form Tyr-AMP and then transferred to the acceptor end of tRNA(Tyr).</text>
</comment>
<comment type="subunit">
    <text evidence="9">Homodimer.</text>
</comment>
<dbReference type="RefSeq" id="WP_146921529.1">
    <property type="nucleotide sequence ID" value="NZ_CP042430.1"/>
</dbReference>
<comment type="similarity">
    <text evidence="9">Belongs to the class-I aminoacyl-tRNA synthetase family. TyrS type 2 subfamily.</text>
</comment>
<comment type="catalytic activity">
    <reaction evidence="8 9">
        <text>tRNA(Tyr) + L-tyrosine + ATP = L-tyrosyl-tRNA(Tyr) + AMP + diphosphate + H(+)</text>
        <dbReference type="Rhea" id="RHEA:10220"/>
        <dbReference type="Rhea" id="RHEA-COMP:9706"/>
        <dbReference type="Rhea" id="RHEA-COMP:9707"/>
        <dbReference type="ChEBI" id="CHEBI:15378"/>
        <dbReference type="ChEBI" id="CHEBI:30616"/>
        <dbReference type="ChEBI" id="CHEBI:33019"/>
        <dbReference type="ChEBI" id="CHEBI:58315"/>
        <dbReference type="ChEBI" id="CHEBI:78442"/>
        <dbReference type="ChEBI" id="CHEBI:78536"/>
        <dbReference type="ChEBI" id="CHEBI:456215"/>
        <dbReference type="EC" id="6.1.1.1"/>
    </reaction>
</comment>
<evidence type="ECO:0000256" key="9">
    <source>
        <dbReference type="HAMAP-Rule" id="MF_02007"/>
    </source>
</evidence>
<dbReference type="AlphaFoldDB" id="A0A5B8U8M8"/>
<keyword evidence="12" id="KW-1185">Reference proteome</keyword>
<protein>
    <recommendedName>
        <fullName evidence="9">Tyrosine--tRNA ligase</fullName>
        <ecNumber evidence="9">6.1.1.1</ecNumber>
    </recommendedName>
    <alternativeName>
        <fullName evidence="9">Tyrosyl-tRNA synthetase</fullName>
        <shortName evidence="9">TyrRS</shortName>
    </alternativeName>
</protein>
<dbReference type="InterPro" id="IPR001412">
    <property type="entry name" value="aa-tRNA-synth_I_CS"/>
</dbReference>
<evidence type="ECO:0000256" key="1">
    <source>
        <dbReference type="ARBA" id="ARBA00022490"/>
    </source>
</evidence>
<dbReference type="NCBIfam" id="TIGR00234">
    <property type="entry name" value="tyrS"/>
    <property type="match status" value="1"/>
</dbReference>
<name>A0A5B8U8M8_9ACTN</name>
<dbReference type="InterPro" id="IPR024108">
    <property type="entry name" value="Tyr-tRNA-ligase_bac_2"/>
</dbReference>
<evidence type="ECO:0000256" key="6">
    <source>
        <dbReference type="ARBA" id="ARBA00022917"/>
    </source>
</evidence>
<evidence type="ECO:0000256" key="5">
    <source>
        <dbReference type="ARBA" id="ARBA00022884"/>
    </source>
</evidence>
<keyword evidence="6 9" id="KW-0648">Protein biosynthesis</keyword>
<dbReference type="PRINTS" id="PR01040">
    <property type="entry name" value="TRNASYNTHTYR"/>
</dbReference>
<dbReference type="SUPFAM" id="SSF55174">
    <property type="entry name" value="Alpha-L RNA-binding motif"/>
    <property type="match status" value="1"/>
</dbReference>
<keyword evidence="3 9" id="KW-0547">Nucleotide-binding</keyword>
<evidence type="ECO:0000256" key="4">
    <source>
        <dbReference type="ARBA" id="ARBA00022840"/>
    </source>
</evidence>
<dbReference type="GO" id="GO:0003723">
    <property type="term" value="F:RNA binding"/>
    <property type="evidence" value="ECO:0007669"/>
    <property type="project" value="UniProtKB-KW"/>
</dbReference>
<comment type="subcellular location">
    <subcellularLocation>
        <location evidence="9">Cytoplasm</location>
    </subcellularLocation>
</comment>
<dbReference type="PROSITE" id="PS50889">
    <property type="entry name" value="S4"/>
    <property type="match status" value="1"/>
</dbReference>
<dbReference type="GO" id="GO:0005829">
    <property type="term" value="C:cytosol"/>
    <property type="evidence" value="ECO:0007669"/>
    <property type="project" value="TreeGrafter"/>
</dbReference>
<evidence type="ECO:0000256" key="10">
    <source>
        <dbReference type="PROSITE-ProRule" id="PRU00182"/>
    </source>
</evidence>
<dbReference type="PROSITE" id="PS00178">
    <property type="entry name" value="AA_TRNA_LIGASE_I"/>
    <property type="match status" value="1"/>
</dbReference>
<dbReference type="Gene3D" id="3.10.290.10">
    <property type="entry name" value="RNA-binding S4 domain"/>
    <property type="match status" value="1"/>
</dbReference>
<keyword evidence="5 10" id="KW-0694">RNA-binding</keyword>
<dbReference type="InterPro" id="IPR014729">
    <property type="entry name" value="Rossmann-like_a/b/a_fold"/>
</dbReference>
<dbReference type="OrthoDB" id="9804243at2"/>
<evidence type="ECO:0000313" key="11">
    <source>
        <dbReference type="EMBL" id="QEC49168.1"/>
    </source>
</evidence>
<keyword evidence="2 9" id="KW-0436">Ligase</keyword>
<dbReference type="HAMAP" id="MF_02007">
    <property type="entry name" value="Tyr_tRNA_synth_type2"/>
    <property type="match status" value="1"/>
</dbReference>
<dbReference type="InterPro" id="IPR024088">
    <property type="entry name" value="Tyr-tRNA-ligase_bac-type"/>
</dbReference>
<dbReference type="EMBL" id="CP042430">
    <property type="protein sequence ID" value="QEC49168.1"/>
    <property type="molecule type" value="Genomic_DNA"/>
</dbReference>
<evidence type="ECO:0000256" key="3">
    <source>
        <dbReference type="ARBA" id="ARBA00022741"/>
    </source>
</evidence>
<dbReference type="PANTHER" id="PTHR11766">
    <property type="entry name" value="TYROSYL-TRNA SYNTHETASE"/>
    <property type="match status" value="1"/>
</dbReference>
<evidence type="ECO:0000256" key="8">
    <source>
        <dbReference type="ARBA" id="ARBA00048248"/>
    </source>
</evidence>
<dbReference type="GO" id="GO:0006437">
    <property type="term" value="P:tyrosyl-tRNA aminoacylation"/>
    <property type="evidence" value="ECO:0007669"/>
    <property type="project" value="UniProtKB-UniRule"/>
</dbReference>
<feature type="binding site" evidence="9">
    <location>
        <position position="234"/>
    </location>
    <ligand>
        <name>ATP</name>
        <dbReference type="ChEBI" id="CHEBI:30616"/>
    </ligand>
</feature>
<dbReference type="Gene3D" id="3.40.50.620">
    <property type="entry name" value="HUPs"/>
    <property type="match status" value="1"/>
</dbReference>
<keyword evidence="4 9" id="KW-0067">ATP-binding</keyword>
<dbReference type="CDD" id="cd00805">
    <property type="entry name" value="TyrRS_core"/>
    <property type="match status" value="1"/>
</dbReference>
<dbReference type="InterPro" id="IPR002307">
    <property type="entry name" value="Tyr-tRNA-ligase"/>
</dbReference>
<dbReference type="GO" id="GO:0005524">
    <property type="term" value="F:ATP binding"/>
    <property type="evidence" value="ECO:0007669"/>
    <property type="project" value="UniProtKB-UniRule"/>
</dbReference>
<dbReference type="InterPro" id="IPR036986">
    <property type="entry name" value="S4_RNA-bd_sf"/>
</dbReference>
<dbReference type="CDD" id="cd00165">
    <property type="entry name" value="S4"/>
    <property type="match status" value="1"/>
</dbReference>
<dbReference type="GO" id="GO:0004831">
    <property type="term" value="F:tyrosine-tRNA ligase activity"/>
    <property type="evidence" value="ECO:0007669"/>
    <property type="project" value="UniProtKB-UniRule"/>
</dbReference>
<feature type="short sequence motif" description="'HIGH' region" evidence="9">
    <location>
        <begin position="46"/>
        <end position="55"/>
    </location>
</feature>
<evidence type="ECO:0000256" key="7">
    <source>
        <dbReference type="ARBA" id="ARBA00023146"/>
    </source>
</evidence>
<proteinExistence type="inferred from homology"/>
<keyword evidence="1 9" id="KW-0963">Cytoplasm</keyword>
<sequence>MATPPETAAALLRNAHQSLPHGGLAHKLALAGSAGRPLRVKLGLDPTAPDIHLGHTVVLQKLREFQDLGHRVVLIVGDYTARVGDPSGRSSTRPVLSGEEIDANADTYRRQAFSVLRDDPDLLEVRRNGEWLDMPAEELFRLARVATVAQILERDDFARRFAARQPISVLETLYPLLQGYDSVAVESDVELGGTDQTFNLLLGRDVQRAYGQPEQVILTMPILPGIDGSEKMSKSLGNHVGVTEAPEEQFGKTMRLPDAAMDTWFELLAVPRPPEGTGPRDAKRALARGIVERFHGAAASARAEAHFDRLFVTHDAPADVPEHAFESGGRPVHLPALIADAFGRSRSEARRLLTQGGVRLDGEALGEADLDVAAERLDGGLLQVGKRHFRRLRAA</sequence>
<evidence type="ECO:0000256" key="2">
    <source>
        <dbReference type="ARBA" id="ARBA00022598"/>
    </source>
</evidence>
<dbReference type="KEGG" id="bsol:FSW04_17355"/>
<feature type="short sequence motif" description="'KMSKS' region" evidence="9">
    <location>
        <begin position="231"/>
        <end position="235"/>
    </location>
</feature>
<evidence type="ECO:0000313" key="12">
    <source>
        <dbReference type="Proteomes" id="UP000321805"/>
    </source>
</evidence>
<dbReference type="SUPFAM" id="SSF52374">
    <property type="entry name" value="Nucleotidylyl transferase"/>
    <property type="match status" value="1"/>
</dbReference>
<reference evidence="11 12" key="1">
    <citation type="journal article" date="2018" name="J. Microbiol.">
        <title>Baekduia soli gen. nov., sp. nov., a novel bacterium isolated from the soil of Baekdu Mountain and proposal of a novel family name, Baekduiaceae fam. nov.</title>
        <authorList>
            <person name="An D.S."/>
            <person name="Siddiqi M.Z."/>
            <person name="Kim K.H."/>
            <person name="Yu H.S."/>
            <person name="Im W.T."/>
        </authorList>
    </citation>
    <scope>NUCLEOTIDE SEQUENCE [LARGE SCALE GENOMIC DNA]</scope>
    <source>
        <strain evidence="11 12">BR7-21</strain>
    </source>
</reference>
<dbReference type="EC" id="6.1.1.1" evidence="9"/>
<dbReference type="Gene3D" id="1.10.240.10">
    <property type="entry name" value="Tyrosyl-Transfer RNA Synthetase"/>
    <property type="match status" value="1"/>
</dbReference>
<dbReference type="Proteomes" id="UP000321805">
    <property type="component" value="Chromosome"/>
</dbReference>
<dbReference type="PANTHER" id="PTHR11766:SF1">
    <property type="entry name" value="TYROSINE--TRNA LIGASE"/>
    <property type="match status" value="1"/>
</dbReference>